<evidence type="ECO:0000313" key="2">
    <source>
        <dbReference type="EMBL" id="UYQ94676.1"/>
    </source>
</evidence>
<evidence type="ECO:0000256" key="1">
    <source>
        <dbReference type="SAM" id="SignalP"/>
    </source>
</evidence>
<protein>
    <submittedName>
        <fullName evidence="2">Uncharacterized protein</fullName>
    </submittedName>
</protein>
<reference evidence="2" key="1">
    <citation type="submission" date="2022-10" db="EMBL/GenBank/DDBJ databases">
        <title>Chitinophaga sp. nov., isolated from soil.</title>
        <authorList>
            <person name="Jeon C.O."/>
        </authorList>
    </citation>
    <scope>NUCLEOTIDE SEQUENCE</scope>
    <source>
        <strain evidence="2">R8</strain>
    </source>
</reference>
<proteinExistence type="predicted"/>
<dbReference type="EMBL" id="CP107006">
    <property type="protein sequence ID" value="UYQ94676.1"/>
    <property type="molecule type" value="Genomic_DNA"/>
</dbReference>
<name>A0ABY6J8R3_9BACT</name>
<organism evidence="2 3">
    <name type="scientific">Chitinophaga horti</name>
    <dbReference type="NCBI Taxonomy" id="2920382"/>
    <lineage>
        <taxon>Bacteria</taxon>
        <taxon>Pseudomonadati</taxon>
        <taxon>Bacteroidota</taxon>
        <taxon>Chitinophagia</taxon>
        <taxon>Chitinophagales</taxon>
        <taxon>Chitinophagaceae</taxon>
        <taxon>Chitinophaga</taxon>
    </lineage>
</organism>
<accession>A0ABY6J8R3</accession>
<sequence>MKMLPRLLCACICILFCGGTASAFKFTRTADLQVTGSSSFTIGSVVTYTTIYGNFTDAETVAYIGGTLSVSYSVTAVVVNYGSYGGFSSLYFTNISHTYSGSTYPVYSNSSPTNSYLAQYHFLMQNAGCTIRNSANNMTLADVTYEIWVGMTGSIINPGLTSTYTITGVTNVP</sequence>
<feature type="signal peptide" evidence="1">
    <location>
        <begin position="1"/>
        <end position="23"/>
    </location>
</feature>
<keyword evidence="1" id="KW-0732">Signal</keyword>
<evidence type="ECO:0000313" key="3">
    <source>
        <dbReference type="Proteomes" id="UP001162741"/>
    </source>
</evidence>
<gene>
    <name evidence="2" type="ORF">MKQ68_06180</name>
</gene>
<dbReference type="RefSeq" id="WP_244840044.1">
    <property type="nucleotide sequence ID" value="NZ_CP107006.1"/>
</dbReference>
<dbReference type="Proteomes" id="UP001162741">
    <property type="component" value="Chromosome"/>
</dbReference>
<feature type="chain" id="PRO_5045386556" evidence="1">
    <location>
        <begin position="24"/>
        <end position="173"/>
    </location>
</feature>
<keyword evidence="3" id="KW-1185">Reference proteome</keyword>